<evidence type="ECO:0000256" key="1">
    <source>
        <dbReference type="ARBA" id="ARBA00004123"/>
    </source>
</evidence>
<dbReference type="Gene3D" id="3.40.50.300">
    <property type="entry name" value="P-loop containing nucleotide triphosphate hydrolases"/>
    <property type="match status" value="1"/>
</dbReference>
<dbReference type="InterPro" id="IPR012340">
    <property type="entry name" value="NA-bd_OB-fold"/>
</dbReference>
<keyword evidence="9 19" id="KW-0378">Hydrolase</keyword>
<dbReference type="InterPro" id="IPR059098">
    <property type="entry name" value="WHD_MCM2"/>
</dbReference>
<dbReference type="PROSITE" id="PS00847">
    <property type="entry name" value="MCM_1"/>
    <property type="match status" value="1"/>
</dbReference>
<dbReference type="Gene3D" id="3.30.1640.10">
    <property type="entry name" value="mini-chromosome maintenance (MCM) complex, chain A, domain 1"/>
    <property type="match status" value="1"/>
</dbReference>
<dbReference type="SUPFAM" id="SSF52540">
    <property type="entry name" value="P-loop containing nucleoside triphosphate hydrolases"/>
    <property type="match status" value="1"/>
</dbReference>
<dbReference type="Pfam" id="PF12619">
    <property type="entry name" value="MCM2_N"/>
    <property type="match status" value="1"/>
</dbReference>
<dbReference type="InterPro" id="IPR027417">
    <property type="entry name" value="P-loop_NTPase"/>
</dbReference>
<dbReference type="PROSITE" id="PS50051">
    <property type="entry name" value="MCM_2"/>
    <property type="match status" value="1"/>
</dbReference>
<dbReference type="FunFam" id="2.20.28.10:FF:000002">
    <property type="entry name" value="DNA helicase"/>
    <property type="match status" value="1"/>
</dbReference>
<dbReference type="Pfam" id="PF17207">
    <property type="entry name" value="MCM_OB"/>
    <property type="match status" value="1"/>
</dbReference>
<dbReference type="Pfam" id="PF00493">
    <property type="entry name" value="MCM"/>
    <property type="match status" value="1"/>
</dbReference>
<gene>
    <name evidence="19" type="primary">MCM2</name>
    <name evidence="19" type="ORF">H4219_003802</name>
</gene>
<dbReference type="GO" id="GO:0008270">
    <property type="term" value="F:zinc ion binding"/>
    <property type="evidence" value="ECO:0007669"/>
    <property type="project" value="UniProtKB-KW"/>
</dbReference>
<dbReference type="GO" id="GO:0017116">
    <property type="term" value="F:single-stranded DNA helicase activity"/>
    <property type="evidence" value="ECO:0007669"/>
    <property type="project" value="TreeGrafter"/>
</dbReference>
<dbReference type="GO" id="GO:0005524">
    <property type="term" value="F:ATP binding"/>
    <property type="evidence" value="ECO:0007669"/>
    <property type="project" value="UniProtKB-KW"/>
</dbReference>
<dbReference type="EMBL" id="JANBPU010000104">
    <property type="protein sequence ID" value="KAJ1916400.1"/>
    <property type="molecule type" value="Genomic_DNA"/>
</dbReference>
<dbReference type="Pfam" id="PF17855">
    <property type="entry name" value="MCM_lid"/>
    <property type="match status" value="1"/>
</dbReference>
<evidence type="ECO:0000313" key="20">
    <source>
        <dbReference type="Proteomes" id="UP001150538"/>
    </source>
</evidence>
<reference evidence="19" key="1">
    <citation type="submission" date="2022-07" db="EMBL/GenBank/DDBJ databases">
        <title>Phylogenomic reconstructions and comparative analyses of Kickxellomycotina fungi.</title>
        <authorList>
            <person name="Reynolds N.K."/>
            <person name="Stajich J.E."/>
            <person name="Barry K."/>
            <person name="Grigoriev I.V."/>
            <person name="Crous P."/>
            <person name="Smith M.E."/>
        </authorList>
    </citation>
    <scope>NUCLEOTIDE SEQUENCE</scope>
    <source>
        <strain evidence="19">NBRC 100468</strain>
    </source>
</reference>
<keyword evidence="11" id="KW-0862">Zinc</keyword>
<sequence length="998" mass="111737">MSNNNRNNKRRANAISDSEDSDNMVTFPATPGGGMAYGSSSPETGPTRDLPPSSPPPASLSLPFGQGGFINNNGDDDMESDSEARRMLQAQFEQEERELRLAQQEEDELEEEGERLAIEGDDDDDEGEDLFGPSMELDYMVNPEKDVYDIEEIDDAEYEKMDPATRAKVEARLRRRDAEQGLLSGAKSRIPAAFLQGFEDDEDDEDNGGRGGHSRRYRRRADRDNIHAALFDQSMDVQDEEREMTLNELKDMKGKSVASWINEPGPRQTITREFRHFLLSYVDDQGASVYGERIRKLGESNGESLEVSYAHLATSRPLLAYFLANAPKAMLAIMDDVAMDAVLTVFPDYARIRPEIHIRIADLPTMCSLRELRQSQLNCLVRVHGVVSRRTSVFPQLKYVKFNCQKCGAVLGPFYQDSQSEIKIGMCTNCQSRGPFTVDSEQTVYRNYQKITLQETPGSVPAGRLPRHREVVLLWDLIDCAKPGDEIEVTGVYGHTYDVSLNTKQGFPVFATVIEANHVRRRADEFAAFRLTEEDRRAIRALARDKGIGRRIIKSIAPSIYGHDHIKTGVALSLFGGVAKDLNGKARTRGDINVLLLGDPGTAKSQILKYIETTAHRAVFTTGQGASAVGLTASVRKDPVTREWTLEGGALVLADRGVCLIDEFDKMNDTDRTSIHEAMEQQTISLSKAGIVTTLQARCAVIAAANPIGGRYRPTLPFSQNVELTEPILSRFDVLCVVRDEVDPVRDEHLGKFVVQSHIRSHPRFQSDTADVQMADEATIGDVPTGTASATALGDSDIIPQDLLRKYIMYARENITPRMHQVDQDKIMNLYAELRRESLATGSIPITVRHVESIIRLCEAHARLHLREYVRSDDVEVAIRVVLESFISAQKISVKKSLRRVFSKYLTAKRDIFEVLHFVLSRLIQDKLTFYQYSHRGQLPSNVRISKEEFESQARSMQIHDCAPFYQSRMFVSQGFEFDGEGTHIVKSFATSSSTATA</sequence>
<keyword evidence="20" id="KW-1185">Reference proteome</keyword>
<evidence type="ECO:0000256" key="7">
    <source>
        <dbReference type="ARBA" id="ARBA00022741"/>
    </source>
</evidence>
<dbReference type="GO" id="GO:0000727">
    <property type="term" value="P:double-strand break repair via break-induced replication"/>
    <property type="evidence" value="ECO:0007669"/>
    <property type="project" value="TreeGrafter"/>
</dbReference>
<proteinExistence type="inferred from homology"/>
<dbReference type="AlphaFoldDB" id="A0A9W8DS49"/>
<evidence type="ECO:0000256" key="13">
    <source>
        <dbReference type="ARBA" id="ARBA00023125"/>
    </source>
</evidence>
<dbReference type="Proteomes" id="UP001150538">
    <property type="component" value="Unassembled WGS sequence"/>
</dbReference>
<dbReference type="SMART" id="SM00350">
    <property type="entry name" value="MCM"/>
    <property type="match status" value="1"/>
</dbReference>
<dbReference type="InterPro" id="IPR041562">
    <property type="entry name" value="MCM_lid"/>
</dbReference>
<organism evidence="19 20">
    <name type="scientific">Mycoemilia scoparia</name>
    <dbReference type="NCBI Taxonomy" id="417184"/>
    <lineage>
        <taxon>Eukaryota</taxon>
        <taxon>Fungi</taxon>
        <taxon>Fungi incertae sedis</taxon>
        <taxon>Zoopagomycota</taxon>
        <taxon>Kickxellomycotina</taxon>
        <taxon>Kickxellomycetes</taxon>
        <taxon>Kickxellales</taxon>
        <taxon>Kickxellaceae</taxon>
        <taxon>Mycoemilia</taxon>
    </lineage>
</organism>
<dbReference type="Pfam" id="PF14551">
    <property type="entry name" value="MCM_N"/>
    <property type="match status" value="1"/>
</dbReference>
<dbReference type="FunFam" id="3.40.50.300:FF:000138">
    <property type="entry name" value="DNA helicase"/>
    <property type="match status" value="1"/>
</dbReference>
<dbReference type="GO" id="GO:0016787">
    <property type="term" value="F:hydrolase activity"/>
    <property type="evidence" value="ECO:0007669"/>
    <property type="project" value="UniProtKB-KW"/>
</dbReference>
<evidence type="ECO:0000256" key="6">
    <source>
        <dbReference type="ARBA" id="ARBA00022723"/>
    </source>
</evidence>
<comment type="subcellular location">
    <subcellularLocation>
        <location evidence="1">Nucleus</location>
    </subcellularLocation>
</comment>
<dbReference type="GO" id="GO:0006279">
    <property type="term" value="P:premeiotic DNA replication"/>
    <property type="evidence" value="ECO:0007669"/>
    <property type="project" value="UniProtKB-ARBA"/>
</dbReference>
<dbReference type="GO" id="GO:0003697">
    <property type="term" value="F:single-stranded DNA binding"/>
    <property type="evidence" value="ECO:0007669"/>
    <property type="project" value="TreeGrafter"/>
</dbReference>
<keyword evidence="13" id="KW-0238">DNA-binding</keyword>
<keyword evidence="10 19" id="KW-0347">Helicase</keyword>
<evidence type="ECO:0000256" key="12">
    <source>
        <dbReference type="ARBA" id="ARBA00022840"/>
    </source>
</evidence>
<evidence type="ECO:0000256" key="16">
    <source>
        <dbReference type="ARBA" id="ARBA00074927"/>
    </source>
</evidence>
<dbReference type="Pfam" id="PF23669">
    <property type="entry name" value="WHD_MCM2"/>
    <property type="match status" value="1"/>
</dbReference>
<evidence type="ECO:0000256" key="5">
    <source>
        <dbReference type="ARBA" id="ARBA00022705"/>
    </source>
</evidence>
<keyword evidence="8" id="KW-0863">Zinc-finger</keyword>
<dbReference type="Gene3D" id="2.20.28.10">
    <property type="match status" value="1"/>
</dbReference>
<dbReference type="InterPro" id="IPR033762">
    <property type="entry name" value="MCM_OB"/>
</dbReference>
<evidence type="ECO:0000256" key="9">
    <source>
        <dbReference type="ARBA" id="ARBA00022801"/>
    </source>
</evidence>
<feature type="region of interest" description="Disordered" evidence="17">
    <location>
        <begin position="195"/>
        <end position="219"/>
    </location>
</feature>
<keyword evidence="6" id="KW-0479">Metal-binding</keyword>
<evidence type="ECO:0000256" key="2">
    <source>
        <dbReference type="ARBA" id="ARBA00008010"/>
    </source>
</evidence>
<dbReference type="PRINTS" id="PR01658">
    <property type="entry name" value="MCMPROTEIN2"/>
</dbReference>
<comment type="similarity">
    <text evidence="2">Belongs to the MCM family.</text>
</comment>
<dbReference type="OrthoDB" id="844at2759"/>
<dbReference type="GO" id="GO:0043596">
    <property type="term" value="C:nuclear replication fork"/>
    <property type="evidence" value="ECO:0007669"/>
    <property type="project" value="UniProtKB-ARBA"/>
</dbReference>
<evidence type="ECO:0000313" key="19">
    <source>
        <dbReference type="EMBL" id="KAJ1916400.1"/>
    </source>
</evidence>
<dbReference type="InterPro" id="IPR018525">
    <property type="entry name" value="MCM_CS"/>
</dbReference>
<dbReference type="InterPro" id="IPR031327">
    <property type="entry name" value="MCM"/>
</dbReference>
<keyword evidence="15" id="KW-0131">Cell cycle</keyword>
<evidence type="ECO:0000256" key="4">
    <source>
        <dbReference type="ARBA" id="ARBA00018925"/>
    </source>
</evidence>
<feature type="domain" description="MCM C-terminal AAA(+) ATPase" evidence="18">
    <location>
        <begin position="548"/>
        <end position="754"/>
    </location>
</feature>
<evidence type="ECO:0000256" key="8">
    <source>
        <dbReference type="ARBA" id="ARBA00022771"/>
    </source>
</evidence>
<dbReference type="Gene3D" id="2.40.50.140">
    <property type="entry name" value="Nucleic acid-binding proteins"/>
    <property type="match status" value="1"/>
</dbReference>
<dbReference type="PANTHER" id="PTHR11630:SF44">
    <property type="entry name" value="DNA REPLICATION LICENSING FACTOR MCM2"/>
    <property type="match status" value="1"/>
</dbReference>
<keyword evidence="7" id="KW-0547">Nucleotide-binding</keyword>
<evidence type="ECO:0000256" key="3">
    <source>
        <dbReference type="ARBA" id="ARBA00012551"/>
    </source>
</evidence>
<dbReference type="CDD" id="cd17753">
    <property type="entry name" value="MCM2"/>
    <property type="match status" value="1"/>
</dbReference>
<keyword evidence="5" id="KW-0235">DNA replication</keyword>
<evidence type="ECO:0000256" key="14">
    <source>
        <dbReference type="ARBA" id="ARBA00023242"/>
    </source>
</evidence>
<evidence type="ECO:0000256" key="10">
    <source>
        <dbReference type="ARBA" id="ARBA00022806"/>
    </source>
</evidence>
<protein>
    <recommendedName>
        <fullName evidence="4">DNA replication licensing factor MCM2</fullName>
        <ecNumber evidence="3">3.6.4.12</ecNumber>
    </recommendedName>
    <alternativeName>
        <fullName evidence="16">DNA replication licensing factor mcm2</fullName>
    </alternativeName>
</protein>
<dbReference type="InterPro" id="IPR001208">
    <property type="entry name" value="MCM_dom"/>
</dbReference>
<dbReference type="EC" id="3.6.4.12" evidence="3"/>
<evidence type="ECO:0000256" key="15">
    <source>
        <dbReference type="ARBA" id="ARBA00023306"/>
    </source>
</evidence>
<dbReference type="PRINTS" id="PR01657">
    <property type="entry name" value="MCMFAMILY"/>
</dbReference>
<feature type="compositionally biased region" description="Acidic residues" evidence="17">
    <location>
        <begin position="104"/>
        <end position="129"/>
    </location>
</feature>
<name>A0A9W8DS49_9FUNG</name>
<feature type="region of interest" description="Disordered" evidence="17">
    <location>
        <begin position="1"/>
        <end position="136"/>
    </location>
</feature>
<dbReference type="GO" id="GO:0043138">
    <property type="term" value="F:3'-5' DNA helicase activity"/>
    <property type="evidence" value="ECO:0007669"/>
    <property type="project" value="TreeGrafter"/>
</dbReference>
<dbReference type="SUPFAM" id="SSF50249">
    <property type="entry name" value="Nucleic acid-binding proteins"/>
    <property type="match status" value="1"/>
</dbReference>
<accession>A0A9W8DS49</accession>
<dbReference type="GO" id="GO:0042555">
    <property type="term" value="C:MCM complex"/>
    <property type="evidence" value="ECO:0007669"/>
    <property type="project" value="InterPro"/>
</dbReference>
<dbReference type="GO" id="GO:1902975">
    <property type="term" value="P:mitotic DNA replication initiation"/>
    <property type="evidence" value="ECO:0007669"/>
    <property type="project" value="TreeGrafter"/>
</dbReference>
<comment type="caution">
    <text evidence="19">The sequence shown here is derived from an EMBL/GenBank/DDBJ whole genome shotgun (WGS) entry which is preliminary data.</text>
</comment>
<dbReference type="GO" id="GO:0031261">
    <property type="term" value="C:DNA replication preinitiation complex"/>
    <property type="evidence" value="ECO:0007669"/>
    <property type="project" value="UniProtKB-ARBA"/>
</dbReference>
<keyword evidence="12" id="KW-0067">ATP-binding</keyword>
<evidence type="ECO:0000256" key="17">
    <source>
        <dbReference type="SAM" id="MobiDB-lite"/>
    </source>
</evidence>
<dbReference type="PANTHER" id="PTHR11630">
    <property type="entry name" value="DNA REPLICATION LICENSING FACTOR MCM FAMILY MEMBER"/>
    <property type="match status" value="1"/>
</dbReference>
<evidence type="ECO:0000256" key="11">
    <source>
        <dbReference type="ARBA" id="ARBA00022833"/>
    </source>
</evidence>
<keyword evidence="14" id="KW-0539">Nucleus</keyword>
<dbReference type="InterPro" id="IPR008045">
    <property type="entry name" value="MCM2"/>
</dbReference>
<dbReference type="InterPro" id="IPR027925">
    <property type="entry name" value="MCM_N"/>
</dbReference>
<dbReference type="GO" id="GO:0005656">
    <property type="term" value="C:nuclear pre-replicative complex"/>
    <property type="evidence" value="ECO:0007669"/>
    <property type="project" value="UniProtKB-ARBA"/>
</dbReference>
<evidence type="ECO:0000259" key="18">
    <source>
        <dbReference type="PROSITE" id="PS50051"/>
    </source>
</evidence>